<gene>
    <name evidence="6" type="ORF">PITG_01090</name>
</gene>
<evidence type="ECO:0000256" key="3">
    <source>
        <dbReference type="ARBA" id="ARBA00023004"/>
    </source>
</evidence>
<organism evidence="6 7">
    <name type="scientific">Phytophthora infestans (strain T30-4)</name>
    <name type="common">Potato late blight agent</name>
    <dbReference type="NCBI Taxonomy" id="403677"/>
    <lineage>
        <taxon>Eukaryota</taxon>
        <taxon>Sar</taxon>
        <taxon>Stramenopiles</taxon>
        <taxon>Oomycota</taxon>
        <taxon>Peronosporomycetes</taxon>
        <taxon>Peronosporales</taxon>
        <taxon>Peronosporaceae</taxon>
        <taxon>Phytophthora</taxon>
    </lineage>
</organism>
<evidence type="ECO:0000256" key="2">
    <source>
        <dbReference type="ARBA" id="ARBA00022723"/>
    </source>
</evidence>
<dbReference type="PRINTS" id="PR00355">
    <property type="entry name" value="ADRENODOXIN"/>
</dbReference>
<evidence type="ECO:0000313" key="7">
    <source>
        <dbReference type="Proteomes" id="UP000006643"/>
    </source>
</evidence>
<feature type="domain" description="2Fe-2S ferredoxin-type" evidence="5">
    <location>
        <begin position="45"/>
        <end position="149"/>
    </location>
</feature>
<dbReference type="VEuPathDB" id="FungiDB:PITG_01090"/>
<evidence type="ECO:0000256" key="1">
    <source>
        <dbReference type="ARBA" id="ARBA00022714"/>
    </source>
</evidence>
<dbReference type="PROSITE" id="PS51085">
    <property type="entry name" value="2FE2S_FER_2"/>
    <property type="match status" value="1"/>
</dbReference>
<dbReference type="SUPFAM" id="SSF54292">
    <property type="entry name" value="2Fe-2S ferredoxin-like"/>
    <property type="match status" value="1"/>
</dbReference>
<dbReference type="HOGENOM" id="CLU_082632_2_0_1"/>
<proteinExistence type="predicted"/>
<protein>
    <submittedName>
        <fullName evidence="6">2Fe-2S ferredoxin, putative</fullName>
    </submittedName>
</protein>
<dbReference type="PANTHER" id="PTHR23426:SF67">
    <property type="entry name" value="2FE-2S FERREDOXIN-TYPE DOMAIN-CONTAINING PROTEIN"/>
    <property type="match status" value="1"/>
</dbReference>
<dbReference type="Pfam" id="PF00111">
    <property type="entry name" value="Fer2"/>
    <property type="match status" value="1"/>
</dbReference>
<evidence type="ECO:0000313" key="6">
    <source>
        <dbReference type="EMBL" id="EEY58425.1"/>
    </source>
</evidence>
<dbReference type="Gene3D" id="3.10.20.30">
    <property type="match status" value="1"/>
</dbReference>
<dbReference type="STRING" id="403677.D0MSF6"/>
<dbReference type="InterPro" id="IPR001055">
    <property type="entry name" value="Adrenodoxin-like"/>
</dbReference>
<keyword evidence="3" id="KW-0408">Iron</keyword>
<evidence type="ECO:0000259" key="5">
    <source>
        <dbReference type="PROSITE" id="PS51085"/>
    </source>
</evidence>
<keyword evidence="4" id="KW-0411">Iron-sulfur</keyword>
<dbReference type="GO" id="GO:0046872">
    <property type="term" value="F:metal ion binding"/>
    <property type="evidence" value="ECO:0007669"/>
    <property type="project" value="UniProtKB-KW"/>
</dbReference>
<dbReference type="AlphaFoldDB" id="D0MSF6"/>
<dbReference type="OrthoDB" id="268593at2759"/>
<dbReference type="OMA" id="WGPLANG"/>
<dbReference type="InterPro" id="IPR036010">
    <property type="entry name" value="2Fe-2S_ferredoxin-like_sf"/>
</dbReference>
<dbReference type="CDD" id="cd00207">
    <property type="entry name" value="fer2"/>
    <property type="match status" value="1"/>
</dbReference>
<dbReference type="KEGG" id="pif:PITG_01090"/>
<dbReference type="InterPro" id="IPR001041">
    <property type="entry name" value="2Fe-2S_ferredoxin-type"/>
</dbReference>
<accession>D0MSF6</accession>
<keyword evidence="2" id="KW-0479">Metal-binding</keyword>
<keyword evidence="7" id="KW-1185">Reference proteome</keyword>
<dbReference type="PANTHER" id="PTHR23426">
    <property type="entry name" value="FERREDOXIN/ADRENODOXIN"/>
    <property type="match status" value="1"/>
</dbReference>
<dbReference type="InterPro" id="IPR012675">
    <property type="entry name" value="Beta-grasp_dom_sf"/>
</dbReference>
<name>D0MSF6_PHYIT</name>
<dbReference type="GO" id="GO:0009055">
    <property type="term" value="F:electron transfer activity"/>
    <property type="evidence" value="ECO:0007669"/>
    <property type="project" value="TreeGrafter"/>
</dbReference>
<dbReference type="GeneID" id="9473489"/>
<dbReference type="RefSeq" id="XP_002909611.1">
    <property type="nucleotide sequence ID" value="XM_002909565.1"/>
</dbReference>
<dbReference type="Proteomes" id="UP000006643">
    <property type="component" value="Unassembled WGS sequence"/>
</dbReference>
<dbReference type="EMBL" id="DS028118">
    <property type="protein sequence ID" value="EEY58425.1"/>
    <property type="molecule type" value="Genomic_DNA"/>
</dbReference>
<keyword evidence="1" id="KW-0001">2Fe-2S</keyword>
<dbReference type="GO" id="GO:0051537">
    <property type="term" value="F:2 iron, 2 sulfur cluster binding"/>
    <property type="evidence" value="ECO:0007669"/>
    <property type="project" value="UniProtKB-KW"/>
</dbReference>
<dbReference type="eggNOG" id="KOG3309">
    <property type="taxonomic scope" value="Eukaryota"/>
</dbReference>
<reference evidence="7" key="1">
    <citation type="journal article" date="2009" name="Nature">
        <title>Genome sequence and analysis of the Irish potato famine pathogen Phytophthora infestans.</title>
        <authorList>
            <consortium name="The Broad Institute Genome Sequencing Platform"/>
            <person name="Haas B.J."/>
            <person name="Kamoun S."/>
            <person name="Zody M.C."/>
            <person name="Jiang R.H."/>
            <person name="Handsaker R.E."/>
            <person name="Cano L.M."/>
            <person name="Grabherr M."/>
            <person name="Kodira C.D."/>
            <person name="Raffaele S."/>
            <person name="Torto-Alalibo T."/>
            <person name="Bozkurt T.O."/>
            <person name="Ah-Fong A.M."/>
            <person name="Alvarado L."/>
            <person name="Anderson V.L."/>
            <person name="Armstrong M.R."/>
            <person name="Avrova A."/>
            <person name="Baxter L."/>
            <person name="Beynon J."/>
            <person name="Boevink P.C."/>
            <person name="Bollmann S.R."/>
            <person name="Bos J.I."/>
            <person name="Bulone V."/>
            <person name="Cai G."/>
            <person name="Cakir C."/>
            <person name="Carrington J.C."/>
            <person name="Chawner M."/>
            <person name="Conti L."/>
            <person name="Costanzo S."/>
            <person name="Ewan R."/>
            <person name="Fahlgren N."/>
            <person name="Fischbach M.A."/>
            <person name="Fugelstad J."/>
            <person name="Gilroy E.M."/>
            <person name="Gnerre S."/>
            <person name="Green P.J."/>
            <person name="Grenville-Briggs L.J."/>
            <person name="Griffith J."/>
            <person name="Grunwald N.J."/>
            <person name="Horn K."/>
            <person name="Horner N.R."/>
            <person name="Hu C.H."/>
            <person name="Huitema E."/>
            <person name="Jeong D.H."/>
            <person name="Jones A.M."/>
            <person name="Jones J.D."/>
            <person name="Jones R.W."/>
            <person name="Karlsson E.K."/>
            <person name="Kunjeti S.G."/>
            <person name="Lamour K."/>
            <person name="Liu Z."/>
            <person name="Ma L."/>
            <person name="Maclean D."/>
            <person name="Chibucos M.C."/>
            <person name="McDonald H."/>
            <person name="McWalters J."/>
            <person name="Meijer H.J."/>
            <person name="Morgan W."/>
            <person name="Morris P.F."/>
            <person name="Munro C.A."/>
            <person name="O'Neill K."/>
            <person name="Ospina-Giraldo M."/>
            <person name="Pinzon A."/>
            <person name="Pritchard L."/>
            <person name="Ramsahoye B."/>
            <person name="Ren Q."/>
            <person name="Restrepo S."/>
            <person name="Roy S."/>
            <person name="Sadanandom A."/>
            <person name="Savidor A."/>
            <person name="Schornack S."/>
            <person name="Schwartz D.C."/>
            <person name="Schumann U.D."/>
            <person name="Schwessinger B."/>
            <person name="Seyer L."/>
            <person name="Sharpe T."/>
            <person name="Silvar C."/>
            <person name="Song J."/>
            <person name="Studholme D.J."/>
            <person name="Sykes S."/>
            <person name="Thines M."/>
            <person name="van de Vondervoort P.J."/>
            <person name="Phuntumart V."/>
            <person name="Wawra S."/>
            <person name="Weide R."/>
            <person name="Win J."/>
            <person name="Young C."/>
            <person name="Zhou S."/>
            <person name="Fry W."/>
            <person name="Meyers B.C."/>
            <person name="van West P."/>
            <person name="Ristaino J."/>
            <person name="Govers F."/>
            <person name="Birch P.R."/>
            <person name="Whisson S.C."/>
            <person name="Judelson H.S."/>
            <person name="Nusbaum C."/>
        </authorList>
    </citation>
    <scope>NUCLEOTIDE SEQUENCE [LARGE SCALE GENOMIC DNA]</scope>
    <source>
        <strain evidence="7">T30-4</strain>
    </source>
</reference>
<dbReference type="InParanoid" id="D0MSF6"/>
<dbReference type="GO" id="GO:0005739">
    <property type="term" value="C:mitochondrion"/>
    <property type="evidence" value="ECO:0007669"/>
    <property type="project" value="TreeGrafter"/>
</dbReference>
<evidence type="ECO:0000256" key="4">
    <source>
        <dbReference type="ARBA" id="ARBA00023014"/>
    </source>
</evidence>
<dbReference type="GO" id="GO:0140647">
    <property type="term" value="P:P450-containing electron transport chain"/>
    <property type="evidence" value="ECO:0007669"/>
    <property type="project" value="InterPro"/>
</dbReference>
<sequence>MFASRLAPVLRRAASSTTRRPSPQFLVAARQGASGRTLRLSRHFSQVTFTFVDGEGEQSTVTAEEGEKLLDVAQENDLELEGACGGELACSTCHLVLEKRIFDNLPEVSEEEEDMLDLAWGLTDTSRLGCQIHVTKEMEGMTVRIPDEADNLITLQWTSRPSRLLLDHAAHFGLDLLEFGLWGPLANGPEEVGAPIAPETRREARGTAKLSSFCCF</sequence>